<dbReference type="InterPro" id="IPR036390">
    <property type="entry name" value="WH_DNA-bd_sf"/>
</dbReference>
<dbReference type="InterPro" id="IPR050950">
    <property type="entry name" value="HTH-type_LysR_regulators"/>
</dbReference>
<gene>
    <name evidence="6" type="ORF">QC825_13465</name>
</gene>
<dbReference type="InterPro" id="IPR000847">
    <property type="entry name" value="LysR_HTH_N"/>
</dbReference>
<dbReference type="PROSITE" id="PS50931">
    <property type="entry name" value="HTH_LYSR"/>
    <property type="match status" value="1"/>
</dbReference>
<proteinExistence type="inferred from homology"/>
<dbReference type="PRINTS" id="PR00039">
    <property type="entry name" value="HTHLYSR"/>
</dbReference>
<organism evidence="6 7">
    <name type="scientific">Larsenimonas suaedae</name>
    <dbReference type="NCBI Taxonomy" id="1851019"/>
    <lineage>
        <taxon>Bacteria</taxon>
        <taxon>Pseudomonadati</taxon>
        <taxon>Pseudomonadota</taxon>
        <taxon>Gammaproteobacteria</taxon>
        <taxon>Oceanospirillales</taxon>
        <taxon>Halomonadaceae</taxon>
        <taxon>Larsenimonas</taxon>
    </lineage>
</organism>
<comment type="caution">
    <text evidence="6">The sequence shown here is derived from an EMBL/GenBank/DDBJ whole genome shotgun (WGS) entry which is preliminary data.</text>
</comment>
<keyword evidence="4" id="KW-0804">Transcription</keyword>
<dbReference type="InterPro" id="IPR005119">
    <property type="entry name" value="LysR_subst-bd"/>
</dbReference>
<dbReference type="SUPFAM" id="SSF53850">
    <property type="entry name" value="Periplasmic binding protein-like II"/>
    <property type="match status" value="1"/>
</dbReference>
<feature type="domain" description="HTH lysR-type" evidence="5">
    <location>
        <begin position="6"/>
        <end position="63"/>
    </location>
</feature>
<comment type="similarity">
    <text evidence="1">Belongs to the LysR transcriptional regulatory family.</text>
</comment>
<dbReference type="Pfam" id="PF03466">
    <property type="entry name" value="LysR_substrate"/>
    <property type="match status" value="1"/>
</dbReference>
<evidence type="ECO:0000256" key="3">
    <source>
        <dbReference type="ARBA" id="ARBA00023125"/>
    </source>
</evidence>
<dbReference type="PANTHER" id="PTHR30419:SF8">
    <property type="entry name" value="NITROGEN ASSIMILATION TRANSCRIPTIONAL ACTIVATOR-RELATED"/>
    <property type="match status" value="1"/>
</dbReference>
<dbReference type="Pfam" id="PF00126">
    <property type="entry name" value="HTH_1"/>
    <property type="match status" value="1"/>
</dbReference>
<evidence type="ECO:0000259" key="5">
    <source>
        <dbReference type="PROSITE" id="PS50931"/>
    </source>
</evidence>
<dbReference type="SUPFAM" id="SSF46785">
    <property type="entry name" value="Winged helix' DNA-binding domain"/>
    <property type="match status" value="1"/>
</dbReference>
<protein>
    <submittedName>
        <fullName evidence="6">LysR substrate-binding domain-containing protein</fullName>
    </submittedName>
</protein>
<dbReference type="RefSeq" id="WP_251595126.1">
    <property type="nucleotide sequence ID" value="NZ_JAMLJI010000004.1"/>
</dbReference>
<evidence type="ECO:0000256" key="4">
    <source>
        <dbReference type="ARBA" id="ARBA00023163"/>
    </source>
</evidence>
<evidence type="ECO:0000256" key="1">
    <source>
        <dbReference type="ARBA" id="ARBA00009437"/>
    </source>
</evidence>
<dbReference type="Gene3D" id="3.40.190.10">
    <property type="entry name" value="Periplasmic binding protein-like II"/>
    <property type="match status" value="2"/>
</dbReference>
<evidence type="ECO:0000256" key="2">
    <source>
        <dbReference type="ARBA" id="ARBA00023015"/>
    </source>
</evidence>
<keyword evidence="3" id="KW-0238">DNA-binding</keyword>
<dbReference type="EMBL" id="JARWAO010000008">
    <property type="protein sequence ID" value="MDR5897078.1"/>
    <property type="molecule type" value="Genomic_DNA"/>
</dbReference>
<evidence type="ECO:0000313" key="6">
    <source>
        <dbReference type="EMBL" id="MDR5897078.1"/>
    </source>
</evidence>
<evidence type="ECO:0000313" key="7">
    <source>
        <dbReference type="Proteomes" id="UP001269375"/>
    </source>
</evidence>
<keyword evidence="2" id="KW-0805">Transcription regulation</keyword>
<name>A0ABU1GYK4_9GAMM</name>
<sequence>MLNARIKLRHLTAFLDVAATRSLVRSSANLSISQPGLSKTIRELETLLDAELFARSPKGMALTASGRAFLRYAGPALQGLEQGMASVARINEQAVVRIGALSSVEDGLLPRVLARTHEVLPRLQAQVTTGSSRYLLSELRLGKLDLVVGRMSEAGAIRDLHFEHLFHEPLVLVARDGHPLAGVAREALSMEVLARFAWVVPPPGTTLRDRIEQFWVEAGGSPSRIALETLSLPLSRRYVGLSDALWVAPLDAIRHDLADAHSTLRLLVSLEARGGSVGLCTNPAQTLERGAEQLCELFRQEAAAHPRPDPLLQ</sequence>
<dbReference type="Gene3D" id="1.10.10.10">
    <property type="entry name" value="Winged helix-like DNA-binding domain superfamily/Winged helix DNA-binding domain"/>
    <property type="match status" value="1"/>
</dbReference>
<keyword evidence="7" id="KW-1185">Reference proteome</keyword>
<accession>A0ABU1GYK4</accession>
<dbReference type="Proteomes" id="UP001269375">
    <property type="component" value="Unassembled WGS sequence"/>
</dbReference>
<reference evidence="6 7" key="1">
    <citation type="submission" date="2023-04" db="EMBL/GenBank/DDBJ databases">
        <title>A long-awaited taxogenomic arrangement of the family Halomonadaceae.</title>
        <authorList>
            <person name="De La Haba R."/>
            <person name="Chuvochina M."/>
            <person name="Wittouck S."/>
            <person name="Arahal D.R."/>
            <person name="Sanchez-Porro C."/>
            <person name="Hugenholtz P."/>
            <person name="Ventosa A."/>
        </authorList>
    </citation>
    <scope>NUCLEOTIDE SEQUENCE [LARGE SCALE GENOMIC DNA]</scope>
    <source>
        <strain evidence="6 7">DSM 22428</strain>
    </source>
</reference>
<dbReference type="InterPro" id="IPR036388">
    <property type="entry name" value="WH-like_DNA-bd_sf"/>
</dbReference>
<dbReference type="PANTHER" id="PTHR30419">
    <property type="entry name" value="HTH-TYPE TRANSCRIPTIONAL REGULATOR YBHD"/>
    <property type="match status" value="1"/>
</dbReference>